<keyword evidence="1" id="KW-0812">Transmembrane</keyword>
<name>A0A7K1SJG5_9BACT</name>
<accession>A0A7K1SJG5</accession>
<reference evidence="2 3" key="1">
    <citation type="submission" date="2019-12" db="EMBL/GenBank/DDBJ databases">
        <title>Spirosoma sp. HMF4905 genome sequencing and assembly.</title>
        <authorList>
            <person name="Kang H."/>
            <person name="Cha I."/>
            <person name="Kim H."/>
            <person name="Joh K."/>
        </authorList>
    </citation>
    <scope>NUCLEOTIDE SEQUENCE [LARGE SCALE GENOMIC DNA]</scope>
    <source>
        <strain evidence="2 3">HMF4905</strain>
    </source>
</reference>
<dbReference type="RefSeq" id="WP_157588598.1">
    <property type="nucleotide sequence ID" value="NZ_WPIN01000013.1"/>
</dbReference>
<organism evidence="2 3">
    <name type="scientific">Spirosoma arboris</name>
    <dbReference type="NCBI Taxonomy" id="2682092"/>
    <lineage>
        <taxon>Bacteria</taxon>
        <taxon>Pseudomonadati</taxon>
        <taxon>Bacteroidota</taxon>
        <taxon>Cytophagia</taxon>
        <taxon>Cytophagales</taxon>
        <taxon>Cytophagaceae</taxon>
        <taxon>Spirosoma</taxon>
    </lineage>
</organism>
<feature type="transmembrane region" description="Helical" evidence="1">
    <location>
        <begin position="46"/>
        <end position="66"/>
    </location>
</feature>
<protein>
    <submittedName>
        <fullName evidence="2">Uncharacterized protein</fullName>
    </submittedName>
</protein>
<evidence type="ECO:0000313" key="2">
    <source>
        <dbReference type="EMBL" id="MVM33884.1"/>
    </source>
</evidence>
<dbReference type="Proteomes" id="UP000436006">
    <property type="component" value="Unassembled WGS sequence"/>
</dbReference>
<keyword evidence="1" id="KW-1133">Transmembrane helix</keyword>
<sequence>MNANQSEVSTEFKIQVVAKVITMFLLFVTIVLVNFQVETINQAIRWADWVMGSLIIVTAIAFLSVVG</sequence>
<proteinExistence type="predicted"/>
<keyword evidence="1" id="KW-0472">Membrane</keyword>
<dbReference type="AlphaFoldDB" id="A0A7K1SJG5"/>
<evidence type="ECO:0000256" key="1">
    <source>
        <dbReference type="SAM" id="Phobius"/>
    </source>
</evidence>
<gene>
    <name evidence="2" type="ORF">GO755_27860</name>
</gene>
<keyword evidence="3" id="KW-1185">Reference proteome</keyword>
<evidence type="ECO:0000313" key="3">
    <source>
        <dbReference type="Proteomes" id="UP000436006"/>
    </source>
</evidence>
<feature type="transmembrane region" description="Helical" evidence="1">
    <location>
        <begin position="12"/>
        <end position="34"/>
    </location>
</feature>
<dbReference type="EMBL" id="WPIN01000013">
    <property type="protein sequence ID" value="MVM33884.1"/>
    <property type="molecule type" value="Genomic_DNA"/>
</dbReference>
<comment type="caution">
    <text evidence="2">The sequence shown here is derived from an EMBL/GenBank/DDBJ whole genome shotgun (WGS) entry which is preliminary data.</text>
</comment>